<name>A0A6N2Y3H2_9FIRM</name>
<reference evidence="3" key="1">
    <citation type="submission" date="2019-11" db="EMBL/GenBank/DDBJ databases">
        <authorList>
            <person name="Feng L."/>
        </authorList>
    </citation>
    <scope>NUCLEOTIDE SEQUENCE</scope>
    <source>
        <strain evidence="3">CramosumLFYP8</strain>
    </source>
</reference>
<dbReference type="AlphaFoldDB" id="A0A6N2Y3H2"/>
<keyword evidence="1" id="KW-1133">Transmembrane helix</keyword>
<accession>A0A6N2Y3H2</accession>
<protein>
    <submittedName>
        <fullName evidence="3">Uncharacterized protein</fullName>
    </submittedName>
</protein>
<evidence type="ECO:0000256" key="1">
    <source>
        <dbReference type="SAM" id="Phobius"/>
    </source>
</evidence>
<dbReference type="EMBL" id="CACRTL010000011">
    <property type="protein sequence ID" value="VYT60330.1"/>
    <property type="molecule type" value="Genomic_DNA"/>
</dbReference>
<proteinExistence type="predicted"/>
<dbReference type="GeneID" id="64196217"/>
<organism evidence="3">
    <name type="scientific">Thomasclavelia ramosa</name>
    <dbReference type="NCBI Taxonomy" id="1547"/>
    <lineage>
        <taxon>Bacteria</taxon>
        <taxon>Bacillati</taxon>
        <taxon>Bacillota</taxon>
        <taxon>Erysipelotrichia</taxon>
        <taxon>Erysipelotrichales</taxon>
        <taxon>Coprobacillaceae</taxon>
        <taxon>Thomasclavelia</taxon>
    </lineage>
</organism>
<keyword evidence="1" id="KW-0472">Membrane</keyword>
<dbReference type="Proteomes" id="UP001211987">
    <property type="component" value="Unassembled WGS sequence"/>
</dbReference>
<reference evidence="2" key="2">
    <citation type="submission" date="2023-01" db="EMBL/GenBank/DDBJ databases">
        <title>Human gut microbiome strain richness.</title>
        <authorList>
            <person name="Chen-Liaw A."/>
        </authorList>
    </citation>
    <scope>NUCLEOTIDE SEQUENCE</scope>
    <source>
        <strain evidence="2">1001217st2_G6_1001217B_191108</strain>
    </source>
</reference>
<gene>
    <name evidence="3" type="ORF">CRLFYP8_01489</name>
    <name evidence="2" type="ORF">PM738_06275</name>
</gene>
<keyword evidence="1" id="KW-0812">Transmembrane</keyword>
<feature type="transmembrane region" description="Helical" evidence="1">
    <location>
        <begin position="64"/>
        <end position="82"/>
    </location>
</feature>
<evidence type="ECO:0000313" key="3">
    <source>
        <dbReference type="EMBL" id="VYT60330.1"/>
    </source>
</evidence>
<dbReference type="EMBL" id="JAQLKE010000007">
    <property type="protein sequence ID" value="MDB7083398.1"/>
    <property type="molecule type" value="Genomic_DNA"/>
</dbReference>
<feature type="transmembrane region" description="Helical" evidence="1">
    <location>
        <begin position="39"/>
        <end position="57"/>
    </location>
</feature>
<sequence length="89" mass="10121">MNAFILLIPFLLIAFINEGAIKRAGYFAPLQGNEKIAYVIYQMANIGIFIYFFLSVIIDLSWQFCLGLLVYLLGLGMCIVLVKDFFSKK</sequence>
<dbReference type="RefSeq" id="WP_003537824.1">
    <property type="nucleotide sequence ID" value="NZ_CACRTL010000011.1"/>
</dbReference>
<evidence type="ECO:0000313" key="2">
    <source>
        <dbReference type="EMBL" id="MDB7083398.1"/>
    </source>
</evidence>